<dbReference type="Gene3D" id="1.20.140.10">
    <property type="entry name" value="Butyryl-CoA Dehydrogenase, subunit A, domain 3"/>
    <property type="match status" value="1"/>
</dbReference>
<name>A0A336M4H2_CULSO</name>
<dbReference type="SUPFAM" id="SSF47203">
    <property type="entry name" value="Acyl-CoA dehydrogenase C-terminal domain-like"/>
    <property type="match status" value="1"/>
</dbReference>
<dbReference type="OMA" id="AIYDVHC"/>
<dbReference type="GO" id="GO:0050660">
    <property type="term" value="F:flavin adenine dinucleotide binding"/>
    <property type="evidence" value="ECO:0007669"/>
    <property type="project" value="InterPro"/>
</dbReference>
<evidence type="ECO:0000256" key="12">
    <source>
        <dbReference type="ARBA" id="ARBA00049192"/>
    </source>
</evidence>
<dbReference type="InterPro" id="IPR009100">
    <property type="entry name" value="AcylCoA_DH/oxidase_NM_dom_sf"/>
</dbReference>
<evidence type="ECO:0000256" key="14">
    <source>
        <dbReference type="RuleBase" id="RU362125"/>
    </source>
</evidence>
<evidence type="ECO:0000256" key="10">
    <source>
        <dbReference type="ARBA" id="ARBA00045387"/>
    </source>
</evidence>
<evidence type="ECO:0000259" key="16">
    <source>
        <dbReference type="Pfam" id="PF02770"/>
    </source>
</evidence>
<evidence type="ECO:0000259" key="17">
    <source>
        <dbReference type="Pfam" id="PF02771"/>
    </source>
</evidence>
<evidence type="ECO:0000256" key="1">
    <source>
        <dbReference type="ARBA" id="ARBA00001974"/>
    </source>
</evidence>
<dbReference type="GO" id="GO:0016937">
    <property type="term" value="F:short-chain fatty acyl-CoA dehydrogenase activity"/>
    <property type="evidence" value="ECO:0007669"/>
    <property type="project" value="UniProtKB-EC"/>
</dbReference>
<organism evidence="18">
    <name type="scientific">Culicoides sonorensis</name>
    <name type="common">Biting midge</name>
    <dbReference type="NCBI Taxonomy" id="179676"/>
    <lineage>
        <taxon>Eukaryota</taxon>
        <taxon>Metazoa</taxon>
        <taxon>Ecdysozoa</taxon>
        <taxon>Arthropoda</taxon>
        <taxon>Hexapoda</taxon>
        <taxon>Insecta</taxon>
        <taxon>Pterygota</taxon>
        <taxon>Neoptera</taxon>
        <taxon>Endopterygota</taxon>
        <taxon>Diptera</taxon>
        <taxon>Nematocera</taxon>
        <taxon>Chironomoidea</taxon>
        <taxon>Ceratopogonidae</taxon>
        <taxon>Ceratopogoninae</taxon>
        <taxon>Culicoides</taxon>
        <taxon>Monoculicoides</taxon>
    </lineage>
</organism>
<accession>A0A336M4H2</accession>
<dbReference type="InterPro" id="IPR037069">
    <property type="entry name" value="AcylCoA_DH/ox_N_sf"/>
</dbReference>
<dbReference type="InterPro" id="IPR046373">
    <property type="entry name" value="Acyl-CoA_Oxase/DH_mid-dom_sf"/>
</dbReference>
<dbReference type="Gene3D" id="1.10.540.10">
    <property type="entry name" value="Acyl-CoA dehydrogenase/oxidase, N-terminal domain"/>
    <property type="match status" value="1"/>
</dbReference>
<evidence type="ECO:0000256" key="5">
    <source>
        <dbReference type="ARBA" id="ARBA00022630"/>
    </source>
</evidence>
<dbReference type="Pfam" id="PF02770">
    <property type="entry name" value="Acyl-CoA_dh_M"/>
    <property type="match status" value="1"/>
</dbReference>
<evidence type="ECO:0000256" key="7">
    <source>
        <dbReference type="ARBA" id="ARBA00023002"/>
    </source>
</evidence>
<dbReference type="InterPro" id="IPR013786">
    <property type="entry name" value="AcylCoA_DH/ox_N"/>
</dbReference>
<dbReference type="GO" id="GO:0033539">
    <property type="term" value="P:fatty acid beta-oxidation using acyl-CoA dehydrogenase"/>
    <property type="evidence" value="ECO:0007669"/>
    <property type="project" value="TreeGrafter"/>
</dbReference>
<dbReference type="VEuPathDB" id="VectorBase:CSON008653"/>
<gene>
    <name evidence="18" type="primary">CSON008653</name>
</gene>
<comment type="function">
    <text evidence="10">Short-chain specific acyl-CoA dehydrogenase is one of the acyl-CoA dehydrogenases that catalyze the first step of mitochondrial fatty acid beta-oxidation, an aerobic process breaking down fatty acids into acetyl-CoA and allowing the production of energy from fats. The first step of fatty acid beta-oxidation consists in the removal of one hydrogen from C-2 and C-3 of the straight-chain fatty acyl-CoA thioester, resulting in the formation of trans-2-enoyl-CoA. Among the different mitochondrial acyl-CoA dehydrogenases, short-chain specific acyl-CoA dehydrogenase acts specifically on acyl-CoAs with saturated 4 to 6 carbons long primary chains.</text>
</comment>
<feature type="domain" description="Acyl-CoA dehydrogenase/oxidase N-terminal" evidence="17">
    <location>
        <begin position="24"/>
        <end position="129"/>
    </location>
</feature>
<sequence length="429" mass="46777">MKFTDDIGCKRSLNTLYDLTGRYKEIQELCRKFAENELTSVAGKLDKDQKFPSNEVRRLFELGLMGICASKKYGGSEYDCLGLSIAIEELSKGCSSIGTICSIHNALSVNLLEKTGTERQKDKYLKSFVNDSLGFFALSEADAGSDVVAISTEARKDGDFYILNGSKAWVTSALDSNAGIVFATIDKSKGHSGITAFIIETNTPGVKISENIQKLGLRATSMSNLYLTDVKVPKSNIIGNVGEGFKLAMNQLEQARIGKASVGVGIASKSLEIAINYASNRYQFNQSLLSMPTVKTRLAEMSAGLESARLLTRTAAIQRDNAGSATKLSSLAKYVASETATFCTHNCIQIMGGMGIVNSEPAERLYRDARIVEVLGGVTDIQKLVVADQLVKEYGLNRIRILEMVLCDNIIIEFDQIIHLIDSNFDAHH</sequence>
<dbReference type="PANTHER" id="PTHR43884:SF26">
    <property type="entry name" value="MEDIUM-CHAIN SPECIFIC ACYL-COA DEHYDROGENASE, MITOCHONDRIAL-LIKE PROTEIN-RELATED"/>
    <property type="match status" value="1"/>
</dbReference>
<dbReference type="Gene3D" id="2.40.110.10">
    <property type="entry name" value="Butyryl-CoA Dehydrogenase, subunit A, domain 2"/>
    <property type="match status" value="1"/>
</dbReference>
<dbReference type="Pfam" id="PF00441">
    <property type="entry name" value="Acyl-CoA_dh_1"/>
    <property type="match status" value="1"/>
</dbReference>
<dbReference type="GO" id="GO:0005739">
    <property type="term" value="C:mitochondrion"/>
    <property type="evidence" value="ECO:0007669"/>
    <property type="project" value="TreeGrafter"/>
</dbReference>
<evidence type="ECO:0000256" key="11">
    <source>
        <dbReference type="ARBA" id="ARBA00048499"/>
    </source>
</evidence>
<comment type="catalytic activity">
    <reaction evidence="11">
        <text>pentanoyl-CoA + oxidized [electron-transfer flavoprotein] + H(+) = (2E)-pentenoyl-CoA + reduced [electron-transfer flavoprotein]</text>
        <dbReference type="Rhea" id="RHEA:43456"/>
        <dbReference type="Rhea" id="RHEA-COMP:10685"/>
        <dbReference type="Rhea" id="RHEA-COMP:10686"/>
        <dbReference type="ChEBI" id="CHEBI:15378"/>
        <dbReference type="ChEBI" id="CHEBI:57389"/>
        <dbReference type="ChEBI" id="CHEBI:57692"/>
        <dbReference type="ChEBI" id="CHEBI:58307"/>
        <dbReference type="ChEBI" id="CHEBI:86160"/>
    </reaction>
    <physiologicalReaction direction="left-to-right" evidence="11">
        <dbReference type="Rhea" id="RHEA:43457"/>
    </physiologicalReaction>
</comment>
<dbReference type="AlphaFoldDB" id="A0A336M4H2"/>
<dbReference type="FunFam" id="1.20.140.10:FF:000004">
    <property type="entry name" value="Acyl-CoA dehydrogenase FadE25"/>
    <property type="match status" value="1"/>
</dbReference>
<dbReference type="FunFam" id="1.10.540.10:FF:000002">
    <property type="entry name" value="Acyl-CoA dehydrogenase FadE19"/>
    <property type="match status" value="1"/>
</dbReference>
<dbReference type="InterPro" id="IPR006089">
    <property type="entry name" value="Acyl-CoA_DH_CS"/>
</dbReference>
<proteinExistence type="inferred from homology"/>
<dbReference type="GO" id="GO:0046359">
    <property type="term" value="P:butyrate catabolic process"/>
    <property type="evidence" value="ECO:0007669"/>
    <property type="project" value="TreeGrafter"/>
</dbReference>
<evidence type="ECO:0000256" key="6">
    <source>
        <dbReference type="ARBA" id="ARBA00022827"/>
    </source>
</evidence>
<keyword evidence="6 14" id="KW-0274">FAD</keyword>
<evidence type="ECO:0000256" key="4">
    <source>
        <dbReference type="ARBA" id="ARBA00012046"/>
    </source>
</evidence>
<dbReference type="Pfam" id="PF02771">
    <property type="entry name" value="Acyl-CoA_dh_N"/>
    <property type="match status" value="1"/>
</dbReference>
<reference evidence="18" key="1">
    <citation type="submission" date="2018-07" db="EMBL/GenBank/DDBJ databases">
        <authorList>
            <person name="Quirk P.G."/>
            <person name="Krulwich T.A."/>
        </authorList>
    </citation>
    <scope>NUCLEOTIDE SEQUENCE</scope>
</reference>
<evidence type="ECO:0000256" key="2">
    <source>
        <dbReference type="ARBA" id="ARBA00005198"/>
    </source>
</evidence>
<dbReference type="FunFam" id="2.40.110.10:FF:000001">
    <property type="entry name" value="Acyl-CoA dehydrogenase, mitochondrial"/>
    <property type="match status" value="1"/>
</dbReference>
<evidence type="ECO:0000256" key="3">
    <source>
        <dbReference type="ARBA" id="ARBA00009347"/>
    </source>
</evidence>
<evidence type="ECO:0000256" key="8">
    <source>
        <dbReference type="ARBA" id="ARBA00031895"/>
    </source>
</evidence>
<evidence type="ECO:0000256" key="9">
    <source>
        <dbReference type="ARBA" id="ARBA00044204"/>
    </source>
</evidence>
<protein>
    <recommendedName>
        <fullName evidence="9">Short-chain specific acyl-CoA dehydrogenase, mitochondrial</fullName>
        <ecNumber evidence="4">1.3.8.1</ecNumber>
    </recommendedName>
    <alternativeName>
        <fullName evidence="8">Butyryl-CoA dehydrogenase</fullName>
    </alternativeName>
</protein>
<comment type="similarity">
    <text evidence="3 14">Belongs to the acyl-CoA dehydrogenase family.</text>
</comment>
<dbReference type="SUPFAM" id="SSF56645">
    <property type="entry name" value="Acyl-CoA dehydrogenase NM domain-like"/>
    <property type="match status" value="1"/>
</dbReference>
<dbReference type="EC" id="1.3.8.1" evidence="4"/>
<evidence type="ECO:0000256" key="13">
    <source>
        <dbReference type="ARBA" id="ARBA00050758"/>
    </source>
</evidence>
<dbReference type="InterPro" id="IPR036250">
    <property type="entry name" value="AcylCo_DH-like_C"/>
</dbReference>
<comment type="pathway">
    <text evidence="2">Lipid metabolism; mitochondrial fatty acid beta-oxidation.</text>
</comment>
<feature type="domain" description="Acyl-CoA dehydrogenase/oxidase C-terminal" evidence="15">
    <location>
        <begin position="242"/>
        <end position="390"/>
    </location>
</feature>
<keyword evidence="5 14" id="KW-0285">Flavoprotein</keyword>
<evidence type="ECO:0000313" key="18">
    <source>
        <dbReference type="EMBL" id="SSX23297.1"/>
    </source>
</evidence>
<dbReference type="InterPro" id="IPR009075">
    <property type="entry name" value="AcylCo_DH/oxidase_C"/>
</dbReference>
<dbReference type="EMBL" id="UFQT01000328">
    <property type="protein sequence ID" value="SSX23297.1"/>
    <property type="molecule type" value="Genomic_DNA"/>
</dbReference>
<comment type="catalytic activity">
    <reaction evidence="13">
        <text>butanoyl-CoA + oxidized [electron-transfer flavoprotein] + H(+) = (2E)-butenoyl-CoA + reduced [electron-transfer flavoprotein]</text>
        <dbReference type="Rhea" id="RHEA:24004"/>
        <dbReference type="Rhea" id="RHEA-COMP:10685"/>
        <dbReference type="Rhea" id="RHEA-COMP:10686"/>
        <dbReference type="ChEBI" id="CHEBI:15378"/>
        <dbReference type="ChEBI" id="CHEBI:57332"/>
        <dbReference type="ChEBI" id="CHEBI:57371"/>
        <dbReference type="ChEBI" id="CHEBI:57692"/>
        <dbReference type="ChEBI" id="CHEBI:58307"/>
        <dbReference type="EC" id="1.3.8.1"/>
    </reaction>
    <physiologicalReaction direction="left-to-right" evidence="13">
        <dbReference type="Rhea" id="RHEA:24005"/>
    </physiologicalReaction>
</comment>
<dbReference type="InterPro" id="IPR006091">
    <property type="entry name" value="Acyl-CoA_Oxase/DH_mid-dom"/>
</dbReference>
<evidence type="ECO:0000259" key="15">
    <source>
        <dbReference type="Pfam" id="PF00441"/>
    </source>
</evidence>
<dbReference type="PROSITE" id="PS00072">
    <property type="entry name" value="ACYL_COA_DH_1"/>
    <property type="match status" value="1"/>
</dbReference>
<comment type="catalytic activity">
    <reaction evidence="12">
        <text>hexanoyl-CoA + oxidized [electron-transfer flavoprotein] + H(+) = (2E)-hexenoyl-CoA + reduced [electron-transfer flavoprotein]</text>
        <dbReference type="Rhea" id="RHEA:43464"/>
        <dbReference type="Rhea" id="RHEA-COMP:10685"/>
        <dbReference type="Rhea" id="RHEA-COMP:10686"/>
        <dbReference type="ChEBI" id="CHEBI:15378"/>
        <dbReference type="ChEBI" id="CHEBI:57692"/>
        <dbReference type="ChEBI" id="CHEBI:58307"/>
        <dbReference type="ChEBI" id="CHEBI:62077"/>
        <dbReference type="ChEBI" id="CHEBI:62620"/>
    </reaction>
    <physiologicalReaction direction="left-to-right" evidence="12">
        <dbReference type="Rhea" id="RHEA:43465"/>
    </physiologicalReaction>
</comment>
<dbReference type="PANTHER" id="PTHR43884">
    <property type="entry name" value="ACYL-COA DEHYDROGENASE"/>
    <property type="match status" value="1"/>
</dbReference>
<comment type="cofactor">
    <cofactor evidence="1 14">
        <name>FAD</name>
        <dbReference type="ChEBI" id="CHEBI:57692"/>
    </cofactor>
</comment>
<keyword evidence="7 14" id="KW-0560">Oxidoreductase</keyword>
<feature type="domain" description="Acyl-CoA oxidase/dehydrogenase middle" evidence="16">
    <location>
        <begin position="136"/>
        <end position="230"/>
    </location>
</feature>